<dbReference type="PRINTS" id="PR00738">
    <property type="entry name" value="GLHYDRLASE20"/>
</dbReference>
<reference evidence="12 13" key="1">
    <citation type="submission" date="2016-10" db="EMBL/GenBank/DDBJ databases">
        <authorList>
            <person name="de Groot N.N."/>
        </authorList>
    </citation>
    <scope>NUCLEOTIDE SEQUENCE [LARGE SCALE GENOMIC DNA]</scope>
    <source>
        <strain evidence="12 13">CGMCC 1.9157</strain>
    </source>
</reference>
<dbReference type="InterPro" id="IPR029018">
    <property type="entry name" value="Hex-like_dom2"/>
</dbReference>
<dbReference type="EMBL" id="FOVR01000002">
    <property type="protein sequence ID" value="SFN78796.1"/>
    <property type="molecule type" value="Genomic_DNA"/>
</dbReference>
<keyword evidence="5" id="KW-0326">Glycosidase</keyword>
<dbReference type="EC" id="3.2.1.52" evidence="3"/>
<dbReference type="InterPro" id="IPR025705">
    <property type="entry name" value="Beta_hexosaminidase_sua/sub"/>
</dbReference>
<dbReference type="PANTHER" id="PTHR22600:SF57">
    <property type="entry name" value="BETA-N-ACETYLHEXOSAMINIDASE"/>
    <property type="match status" value="1"/>
</dbReference>
<dbReference type="GO" id="GO:0005975">
    <property type="term" value="P:carbohydrate metabolic process"/>
    <property type="evidence" value="ECO:0007669"/>
    <property type="project" value="InterPro"/>
</dbReference>
<accession>A0A1I5BVJ9</accession>
<feature type="domain" description="Beta-hexosaminidase bacterial type N-terminal" evidence="11">
    <location>
        <begin position="185"/>
        <end position="287"/>
    </location>
</feature>
<evidence type="ECO:0000256" key="8">
    <source>
        <dbReference type="PIRSR" id="PIRSR625705-1"/>
    </source>
</evidence>
<evidence type="ECO:0000313" key="12">
    <source>
        <dbReference type="EMBL" id="SFN78796.1"/>
    </source>
</evidence>
<evidence type="ECO:0000256" key="7">
    <source>
        <dbReference type="ARBA" id="ARBA00033000"/>
    </source>
</evidence>
<evidence type="ECO:0000256" key="6">
    <source>
        <dbReference type="ARBA" id="ARBA00030512"/>
    </source>
</evidence>
<feature type="domain" description="Glycoside hydrolase family 20 catalytic" evidence="10">
    <location>
        <begin position="291"/>
        <end position="639"/>
    </location>
</feature>
<dbReference type="InterPro" id="IPR015883">
    <property type="entry name" value="Glyco_hydro_20_cat"/>
</dbReference>
<dbReference type="PANTHER" id="PTHR22600">
    <property type="entry name" value="BETA-HEXOSAMINIDASE"/>
    <property type="match status" value="1"/>
</dbReference>
<dbReference type="CDD" id="cd06563">
    <property type="entry name" value="GH20_chitobiase-like"/>
    <property type="match status" value="1"/>
</dbReference>
<dbReference type="AlphaFoldDB" id="A0A1I5BVJ9"/>
<dbReference type="InterPro" id="IPR017853">
    <property type="entry name" value="GH"/>
</dbReference>
<dbReference type="Pfam" id="PF02838">
    <property type="entry name" value="Glyco_hydro_20b"/>
    <property type="match status" value="1"/>
</dbReference>
<name>A0A1I5BVJ9_9HYPH</name>
<feature type="active site" description="Proton donor" evidence="8">
    <location>
        <position position="464"/>
    </location>
</feature>
<evidence type="ECO:0000256" key="9">
    <source>
        <dbReference type="SAM" id="MobiDB-lite"/>
    </source>
</evidence>
<dbReference type="GO" id="GO:0004563">
    <property type="term" value="F:beta-N-acetylhexosaminidase activity"/>
    <property type="evidence" value="ECO:0007669"/>
    <property type="project" value="UniProtKB-EC"/>
</dbReference>
<dbReference type="SUPFAM" id="SSF51445">
    <property type="entry name" value="(Trans)glycosidases"/>
    <property type="match status" value="1"/>
</dbReference>
<dbReference type="Pfam" id="PF00728">
    <property type="entry name" value="Glyco_hydro_20"/>
    <property type="match status" value="1"/>
</dbReference>
<evidence type="ECO:0000313" key="13">
    <source>
        <dbReference type="Proteomes" id="UP000199236"/>
    </source>
</evidence>
<proteinExistence type="inferred from homology"/>
<gene>
    <name evidence="12" type="ORF">SAMN04488056_10215</name>
</gene>
<evidence type="ECO:0000256" key="5">
    <source>
        <dbReference type="ARBA" id="ARBA00023295"/>
    </source>
</evidence>
<keyword evidence="13" id="KW-1185">Reference proteome</keyword>
<dbReference type="Proteomes" id="UP000199236">
    <property type="component" value="Unassembled WGS sequence"/>
</dbReference>
<evidence type="ECO:0000256" key="3">
    <source>
        <dbReference type="ARBA" id="ARBA00012663"/>
    </source>
</evidence>
<comment type="catalytic activity">
    <reaction evidence="1">
        <text>Hydrolysis of terminal non-reducing N-acetyl-D-hexosamine residues in N-acetyl-beta-D-hexosaminides.</text>
        <dbReference type="EC" id="3.2.1.52"/>
    </reaction>
</comment>
<evidence type="ECO:0000256" key="4">
    <source>
        <dbReference type="ARBA" id="ARBA00022801"/>
    </source>
</evidence>
<evidence type="ECO:0000259" key="10">
    <source>
        <dbReference type="Pfam" id="PF00728"/>
    </source>
</evidence>
<feature type="compositionally biased region" description="Acidic residues" evidence="9">
    <location>
        <begin position="132"/>
        <end position="141"/>
    </location>
</feature>
<dbReference type="RefSeq" id="WP_090069026.1">
    <property type="nucleotide sequence ID" value="NZ_FOVR01000002.1"/>
</dbReference>
<organism evidence="12 13">
    <name type="scientific">Cohaesibacter marisflavi</name>
    <dbReference type="NCBI Taxonomy" id="655353"/>
    <lineage>
        <taxon>Bacteria</taxon>
        <taxon>Pseudomonadati</taxon>
        <taxon>Pseudomonadota</taxon>
        <taxon>Alphaproteobacteria</taxon>
        <taxon>Hyphomicrobiales</taxon>
        <taxon>Cohaesibacteraceae</taxon>
    </lineage>
</organism>
<dbReference type="Gene3D" id="3.20.20.80">
    <property type="entry name" value="Glycosidases"/>
    <property type="match status" value="1"/>
</dbReference>
<dbReference type="GO" id="GO:0016020">
    <property type="term" value="C:membrane"/>
    <property type="evidence" value="ECO:0007669"/>
    <property type="project" value="TreeGrafter"/>
</dbReference>
<sequence length="665" mass="72771">MARSDQKNTDLLLRSKWIDDNSKTGQMVLSLLAPPDAAFPATVRLAYTAITRIPPETELIGAHYIARTANYHELQPLAPLKAGPDGLLWQITIPVLSHKPNHCTDGPSSAFLILPDNSTIDIDCDPLRPENETAEGSDEQADVATKAEPSSQTAPTAPMLAMLPMPNQSSVAAWREAAPSAFALDESLKDVGDRVNALYIRLFGEKPPFGEASSSITLRLATDGGQRAKDDARAGAYRLTFSDKEIVINADDKGIFYALIALAQIWRGAQKEPALFAFPASGTIEDWPSHDWRGMHLDVSRQFYSAETVTAFLDCLAWHRLNRFHWHLTDDEGWRLESKIYPHLTEIGAWRGHGLALLPQHGSGAARYGGFYTQEQVRDILAHAASLQIDVMPEVDVPGHCHAAMMALPELIDPSAMQGNASVQGYVNNALNPGLGATWLFLESIFGELADLFPGACVHIGGDEVPHGAWVGSRGANSWAKAKGLLDTDGKPDSMKMQAAILRFVVNRLEDAGKVPFAWQEAAKGGGVDPEKVTLMAWMNAQSARDLTDQGYRVVMCPGEVYYLDMAQSTNWQEPGLSWAGTSSPADTYQFDAQASLGKNKDLLVGIQGGIWSENLISRARFNHMVFPRLSAIAESAWTLPKHKQWSSFEARQRLMPTLPETIKA</sequence>
<feature type="region of interest" description="Disordered" evidence="9">
    <location>
        <begin position="127"/>
        <end position="154"/>
    </location>
</feature>
<evidence type="ECO:0000256" key="2">
    <source>
        <dbReference type="ARBA" id="ARBA00006285"/>
    </source>
</evidence>
<comment type="similarity">
    <text evidence="2">Belongs to the glycosyl hydrolase 20 family.</text>
</comment>
<dbReference type="STRING" id="655353.SAMN04488056_10215"/>
<dbReference type="Gene3D" id="3.30.379.10">
    <property type="entry name" value="Chitobiase/beta-hexosaminidase domain 2-like"/>
    <property type="match status" value="1"/>
</dbReference>
<evidence type="ECO:0000256" key="1">
    <source>
        <dbReference type="ARBA" id="ARBA00001231"/>
    </source>
</evidence>
<dbReference type="OrthoDB" id="9763537at2"/>
<keyword evidence="4" id="KW-0378">Hydrolase</keyword>
<protein>
    <recommendedName>
        <fullName evidence="3">beta-N-acetylhexosaminidase</fullName>
        <ecNumber evidence="3">3.2.1.52</ecNumber>
    </recommendedName>
    <alternativeName>
        <fullName evidence="6">Beta-N-acetylhexosaminidase</fullName>
    </alternativeName>
    <alternativeName>
        <fullName evidence="7">N-acetyl-beta-glucosaminidase</fullName>
    </alternativeName>
</protein>
<evidence type="ECO:0000259" key="11">
    <source>
        <dbReference type="Pfam" id="PF02838"/>
    </source>
</evidence>
<dbReference type="GO" id="GO:0030203">
    <property type="term" value="P:glycosaminoglycan metabolic process"/>
    <property type="evidence" value="ECO:0007669"/>
    <property type="project" value="TreeGrafter"/>
</dbReference>
<dbReference type="InterPro" id="IPR015882">
    <property type="entry name" value="HEX_bac_N"/>
</dbReference>
<dbReference type="SUPFAM" id="SSF55545">
    <property type="entry name" value="beta-N-acetylhexosaminidase-like domain"/>
    <property type="match status" value="1"/>
</dbReference>